<keyword evidence="1" id="KW-0472">Membrane</keyword>
<feature type="transmembrane region" description="Helical" evidence="1">
    <location>
        <begin position="6"/>
        <end position="28"/>
    </location>
</feature>
<evidence type="ECO:0000256" key="1">
    <source>
        <dbReference type="SAM" id="Phobius"/>
    </source>
</evidence>
<keyword evidence="1" id="KW-1133">Transmembrane helix</keyword>
<keyword evidence="3" id="KW-1185">Reference proteome</keyword>
<feature type="non-terminal residue" evidence="2">
    <location>
        <position position="74"/>
    </location>
</feature>
<gene>
    <name evidence="2" type="ORF">PMAYCL1PPCAC_32540</name>
</gene>
<keyword evidence="1" id="KW-0812">Transmembrane</keyword>
<evidence type="ECO:0008006" key="4">
    <source>
        <dbReference type="Google" id="ProtNLM"/>
    </source>
</evidence>
<reference evidence="3" key="1">
    <citation type="submission" date="2022-10" db="EMBL/GenBank/DDBJ databases">
        <title>Genome assembly of Pristionchus species.</title>
        <authorList>
            <person name="Yoshida K."/>
            <person name="Sommer R.J."/>
        </authorList>
    </citation>
    <scope>NUCLEOTIDE SEQUENCE [LARGE SCALE GENOMIC DNA]</scope>
    <source>
        <strain evidence="3">RS5460</strain>
    </source>
</reference>
<protein>
    <recommendedName>
        <fullName evidence="4">G protein-coupled receptor</fullName>
    </recommendedName>
</protein>
<evidence type="ECO:0000313" key="3">
    <source>
        <dbReference type="Proteomes" id="UP001328107"/>
    </source>
</evidence>
<dbReference type="EMBL" id="BTRK01000006">
    <property type="protein sequence ID" value="GMR62345.1"/>
    <property type="molecule type" value="Genomic_DNA"/>
</dbReference>
<organism evidence="2 3">
    <name type="scientific">Pristionchus mayeri</name>
    <dbReference type="NCBI Taxonomy" id="1317129"/>
    <lineage>
        <taxon>Eukaryota</taxon>
        <taxon>Metazoa</taxon>
        <taxon>Ecdysozoa</taxon>
        <taxon>Nematoda</taxon>
        <taxon>Chromadorea</taxon>
        <taxon>Rhabditida</taxon>
        <taxon>Rhabditina</taxon>
        <taxon>Diplogasteromorpha</taxon>
        <taxon>Diplogasteroidea</taxon>
        <taxon>Neodiplogasteridae</taxon>
        <taxon>Pristionchus</taxon>
    </lineage>
</organism>
<accession>A0AAN5DGH7</accession>
<dbReference type="Proteomes" id="UP001328107">
    <property type="component" value="Unassembled WGS sequence"/>
</dbReference>
<sequence>TGAFFKFSMTTGLSAVLNIFLNLISHMFDFHFRIFLCRGLFLNIISCFSHAFSLSMTFGKILTVTTRYTSVYYP</sequence>
<comment type="caution">
    <text evidence="2">The sequence shown here is derived from an EMBL/GenBank/DDBJ whole genome shotgun (WGS) entry which is preliminary data.</text>
</comment>
<feature type="non-terminal residue" evidence="2">
    <location>
        <position position="1"/>
    </location>
</feature>
<name>A0AAN5DGH7_9BILA</name>
<dbReference type="AlphaFoldDB" id="A0AAN5DGH7"/>
<evidence type="ECO:0000313" key="2">
    <source>
        <dbReference type="EMBL" id="GMR62345.1"/>
    </source>
</evidence>
<proteinExistence type="predicted"/>
<feature type="transmembrane region" description="Helical" evidence="1">
    <location>
        <begin position="40"/>
        <end position="62"/>
    </location>
</feature>